<sequence length="148" mass="16080">MRVDFGRAPDARIAATGLFGTWRVGTADRQRAVVASVEEAWQARSWPGPGLDAYGVLIGDDDDTLLHVSLAEYPDAVGRQDLSWKRDVDTAVLNIDRVGVAACRRHRSTPAFCLLDRSLSGLFGHSAVTVLSNEAVSDPGGRWRSSWS</sequence>
<evidence type="ECO:0000313" key="1">
    <source>
        <dbReference type="EMBL" id="GAA4235225.1"/>
    </source>
</evidence>
<evidence type="ECO:0000313" key="2">
    <source>
        <dbReference type="Proteomes" id="UP001501710"/>
    </source>
</evidence>
<comment type="caution">
    <text evidence="1">The sequence shown here is derived from an EMBL/GenBank/DDBJ whole genome shotgun (WGS) entry which is preliminary data.</text>
</comment>
<keyword evidence="2" id="KW-1185">Reference proteome</keyword>
<protein>
    <submittedName>
        <fullName evidence="1">Uncharacterized protein</fullName>
    </submittedName>
</protein>
<accession>A0ABP8C7S4</accession>
<dbReference type="EMBL" id="BAABAS010000012">
    <property type="protein sequence ID" value="GAA4235225.1"/>
    <property type="molecule type" value="Genomic_DNA"/>
</dbReference>
<dbReference type="RefSeq" id="WP_344899165.1">
    <property type="nucleotide sequence ID" value="NZ_BAABAS010000012.1"/>
</dbReference>
<proteinExistence type="predicted"/>
<dbReference type="Proteomes" id="UP001501710">
    <property type="component" value="Unassembled WGS sequence"/>
</dbReference>
<reference evidence="2" key="1">
    <citation type="journal article" date="2019" name="Int. J. Syst. Evol. Microbiol.">
        <title>The Global Catalogue of Microorganisms (GCM) 10K type strain sequencing project: providing services to taxonomists for standard genome sequencing and annotation.</title>
        <authorList>
            <consortium name="The Broad Institute Genomics Platform"/>
            <consortium name="The Broad Institute Genome Sequencing Center for Infectious Disease"/>
            <person name="Wu L."/>
            <person name="Ma J."/>
        </authorList>
    </citation>
    <scope>NUCLEOTIDE SEQUENCE [LARGE SCALE GENOMIC DNA]</scope>
    <source>
        <strain evidence="2">JCM 17440</strain>
    </source>
</reference>
<name>A0ABP8C7S4_9ACTN</name>
<gene>
    <name evidence="1" type="ORF">GCM10022254_42020</name>
</gene>
<dbReference type="Gene3D" id="3.30.70.100">
    <property type="match status" value="1"/>
</dbReference>
<organism evidence="1 2">
    <name type="scientific">Actinomadura meridiana</name>
    <dbReference type="NCBI Taxonomy" id="559626"/>
    <lineage>
        <taxon>Bacteria</taxon>
        <taxon>Bacillati</taxon>
        <taxon>Actinomycetota</taxon>
        <taxon>Actinomycetes</taxon>
        <taxon>Streptosporangiales</taxon>
        <taxon>Thermomonosporaceae</taxon>
        <taxon>Actinomadura</taxon>
    </lineage>
</organism>